<evidence type="ECO:0000313" key="3">
    <source>
        <dbReference type="Proteomes" id="UP000011080"/>
    </source>
</evidence>
<organism evidence="2 3">
    <name type="scientific">Bos mutus</name>
    <name type="common">wild yak</name>
    <dbReference type="NCBI Taxonomy" id="72004"/>
    <lineage>
        <taxon>Eukaryota</taxon>
        <taxon>Metazoa</taxon>
        <taxon>Chordata</taxon>
        <taxon>Craniata</taxon>
        <taxon>Vertebrata</taxon>
        <taxon>Euteleostomi</taxon>
        <taxon>Mammalia</taxon>
        <taxon>Eutheria</taxon>
        <taxon>Laurasiatheria</taxon>
        <taxon>Artiodactyla</taxon>
        <taxon>Ruminantia</taxon>
        <taxon>Pecora</taxon>
        <taxon>Bovidae</taxon>
        <taxon>Bovinae</taxon>
        <taxon>Bos</taxon>
    </lineage>
</organism>
<dbReference type="EMBL" id="JH881616">
    <property type="protein sequence ID" value="ELR53182.1"/>
    <property type="molecule type" value="Genomic_DNA"/>
</dbReference>
<reference evidence="2 3" key="1">
    <citation type="journal article" date="2012" name="Nat. Genet.">
        <title>The yak genome and adaptation to life at high altitude.</title>
        <authorList>
            <person name="Qiu Q."/>
            <person name="Zhang G."/>
            <person name="Ma T."/>
            <person name="Qian W."/>
            <person name="Wang J."/>
            <person name="Ye Z."/>
            <person name="Cao C."/>
            <person name="Hu Q."/>
            <person name="Kim J."/>
            <person name="Larkin D.M."/>
            <person name="Auvil L."/>
            <person name="Capitanu B."/>
            <person name="Ma J."/>
            <person name="Lewin H.A."/>
            <person name="Qian X."/>
            <person name="Lang Y."/>
            <person name="Zhou R."/>
            <person name="Wang L."/>
            <person name="Wang K."/>
            <person name="Xia J."/>
            <person name="Liao S."/>
            <person name="Pan S."/>
            <person name="Lu X."/>
            <person name="Hou H."/>
            <person name="Wang Y."/>
            <person name="Zang X."/>
            <person name="Yin Y."/>
            <person name="Ma H."/>
            <person name="Zhang J."/>
            <person name="Wang Z."/>
            <person name="Zhang Y."/>
            <person name="Zhang D."/>
            <person name="Yonezawa T."/>
            <person name="Hasegawa M."/>
            <person name="Zhong Y."/>
            <person name="Liu W."/>
            <person name="Zhang Y."/>
            <person name="Huang Z."/>
            <person name="Zhang S."/>
            <person name="Long R."/>
            <person name="Yang H."/>
            <person name="Wang J."/>
            <person name="Lenstra J.A."/>
            <person name="Cooper D.N."/>
            <person name="Wu Y."/>
            <person name="Wang J."/>
            <person name="Shi P."/>
            <person name="Wang J."/>
            <person name="Liu J."/>
        </authorList>
    </citation>
    <scope>NUCLEOTIDE SEQUENCE [LARGE SCALE GENOMIC DNA]</scope>
    <source>
        <strain evidence="3">yakQH1</strain>
    </source>
</reference>
<proteinExistence type="predicted"/>
<feature type="region of interest" description="Disordered" evidence="1">
    <location>
        <begin position="1"/>
        <end position="34"/>
    </location>
</feature>
<dbReference type="InterPro" id="IPR027854">
    <property type="entry name" value="STMP1"/>
</dbReference>
<dbReference type="Proteomes" id="UP000011080">
    <property type="component" value="Unassembled WGS sequence"/>
</dbReference>
<protein>
    <submittedName>
        <fullName evidence="2">Uncharacterized protein</fullName>
    </submittedName>
</protein>
<feature type="compositionally biased region" description="Basic and acidic residues" evidence="1">
    <location>
        <begin position="8"/>
        <end position="25"/>
    </location>
</feature>
<sequence>MWTSAPNQDKKTLEHRIGTSMDRRGGSRTAAHKVTSPLNSELIKRRKILQENGRRTYTRTSEIIAFRSSAHAHTKPGAAGVQLDERGHVGVSAKRGPSGKRLHLFLKCPGSTCALSKDGGSVCQEGGGAAPAQQVLQGRWRMTRPPNTLDETDFQDSLPKLKDLAFLKNQLERLQQRVEDEVNSGVGQDASFLSSPFLKGFLAGYVVAKLRASAVLGFAVGTCTGIYVAQAYAVPNVEKTLRDYLRSLRKGPD</sequence>
<gene>
    <name evidence="2" type="ORF">M91_15334</name>
</gene>
<dbReference type="AlphaFoldDB" id="L8IDE9"/>
<evidence type="ECO:0000256" key="1">
    <source>
        <dbReference type="SAM" id="MobiDB-lite"/>
    </source>
</evidence>
<dbReference type="Pfam" id="PF15054">
    <property type="entry name" value="DUF4535"/>
    <property type="match status" value="1"/>
</dbReference>
<evidence type="ECO:0000313" key="2">
    <source>
        <dbReference type="EMBL" id="ELR53182.1"/>
    </source>
</evidence>
<name>L8IDE9_9CETA</name>
<accession>L8IDE9</accession>